<feature type="transmembrane region" description="Helical" evidence="1">
    <location>
        <begin position="21"/>
        <end position="42"/>
    </location>
</feature>
<evidence type="ECO:0000256" key="1">
    <source>
        <dbReference type="SAM" id="Phobius"/>
    </source>
</evidence>
<organism evidence="2">
    <name type="scientific">marine sediment metagenome</name>
    <dbReference type="NCBI Taxonomy" id="412755"/>
    <lineage>
        <taxon>unclassified sequences</taxon>
        <taxon>metagenomes</taxon>
        <taxon>ecological metagenomes</taxon>
    </lineage>
</organism>
<name>X1MNZ8_9ZZZZ</name>
<gene>
    <name evidence="2" type="ORF">S06H3_36928</name>
</gene>
<protein>
    <submittedName>
        <fullName evidence="2">Uncharacterized protein</fullName>
    </submittedName>
</protein>
<comment type="caution">
    <text evidence="2">The sequence shown here is derived from an EMBL/GenBank/DDBJ whole genome shotgun (WGS) entry which is preliminary data.</text>
</comment>
<proteinExistence type="predicted"/>
<keyword evidence="1" id="KW-1133">Transmembrane helix</keyword>
<accession>X1MNZ8</accession>
<sequence length="67" mass="7359">MVKVNPLRNQPDTMPLKDACIVAMLLTLASFFTVFYPTLTWIGMMDEPGAAAFAILGFIGGQFFTNL</sequence>
<keyword evidence="1" id="KW-0472">Membrane</keyword>
<dbReference type="EMBL" id="BARV01022387">
    <property type="protein sequence ID" value="GAI19766.1"/>
    <property type="molecule type" value="Genomic_DNA"/>
</dbReference>
<evidence type="ECO:0000313" key="2">
    <source>
        <dbReference type="EMBL" id="GAI19766.1"/>
    </source>
</evidence>
<reference evidence="2" key="1">
    <citation type="journal article" date="2014" name="Front. Microbiol.">
        <title>High frequency of phylogenetically diverse reductive dehalogenase-homologous genes in deep subseafloor sedimentary metagenomes.</title>
        <authorList>
            <person name="Kawai M."/>
            <person name="Futagami T."/>
            <person name="Toyoda A."/>
            <person name="Takaki Y."/>
            <person name="Nishi S."/>
            <person name="Hori S."/>
            <person name="Arai W."/>
            <person name="Tsubouchi T."/>
            <person name="Morono Y."/>
            <person name="Uchiyama I."/>
            <person name="Ito T."/>
            <person name="Fujiyama A."/>
            <person name="Inagaki F."/>
            <person name="Takami H."/>
        </authorList>
    </citation>
    <scope>NUCLEOTIDE SEQUENCE</scope>
    <source>
        <strain evidence="2">Expedition CK06-06</strain>
    </source>
</reference>
<feature type="non-terminal residue" evidence="2">
    <location>
        <position position="67"/>
    </location>
</feature>
<dbReference type="AlphaFoldDB" id="X1MNZ8"/>
<keyword evidence="1" id="KW-0812">Transmembrane</keyword>
<feature type="transmembrane region" description="Helical" evidence="1">
    <location>
        <begin position="48"/>
        <end position="65"/>
    </location>
</feature>